<evidence type="ECO:0000313" key="7">
    <source>
        <dbReference type="EMBL" id="EIM57826.1"/>
    </source>
</evidence>
<dbReference type="InterPro" id="IPR003142">
    <property type="entry name" value="BPL_C"/>
</dbReference>
<evidence type="ECO:0000256" key="2">
    <source>
        <dbReference type="ARBA" id="ARBA00022741"/>
    </source>
</evidence>
<dbReference type="EC" id="6.3.4.15" evidence="5"/>
<dbReference type="Pfam" id="PF03099">
    <property type="entry name" value="BPL_LplA_LipB"/>
    <property type="match status" value="1"/>
</dbReference>
<evidence type="ECO:0000313" key="8">
    <source>
        <dbReference type="Proteomes" id="UP000005753"/>
    </source>
</evidence>
<evidence type="ECO:0000256" key="5">
    <source>
        <dbReference type="ARBA" id="ARBA00024227"/>
    </source>
</evidence>
<keyword evidence="8" id="KW-1185">Reference proteome</keyword>
<keyword evidence="1 7" id="KW-0436">Ligase</keyword>
<dbReference type="CDD" id="cd16442">
    <property type="entry name" value="BPL"/>
    <property type="match status" value="1"/>
</dbReference>
<dbReference type="GO" id="GO:0016740">
    <property type="term" value="F:transferase activity"/>
    <property type="evidence" value="ECO:0007669"/>
    <property type="project" value="UniProtKB-ARBA"/>
</dbReference>
<evidence type="ECO:0000256" key="4">
    <source>
        <dbReference type="ARBA" id="ARBA00023267"/>
    </source>
</evidence>
<dbReference type="Pfam" id="PF02237">
    <property type="entry name" value="BPL_C"/>
    <property type="match status" value="1"/>
</dbReference>
<dbReference type="GO" id="GO:0004077">
    <property type="term" value="F:biotin--[biotin carboxyl-carrier protein] ligase activity"/>
    <property type="evidence" value="ECO:0007669"/>
    <property type="project" value="UniProtKB-EC"/>
</dbReference>
<dbReference type="PANTHER" id="PTHR12835">
    <property type="entry name" value="BIOTIN PROTEIN LIGASE"/>
    <property type="match status" value="1"/>
</dbReference>
<reference evidence="7 8" key="1">
    <citation type="submission" date="2010-08" db="EMBL/GenBank/DDBJ databases">
        <authorList>
            <consortium name="US DOE Joint Genome Institute (JGI-PGF)"/>
            <person name="Lucas S."/>
            <person name="Copeland A."/>
            <person name="Lapidus A."/>
            <person name="Cheng J.-F."/>
            <person name="Bruce D."/>
            <person name="Goodwin L."/>
            <person name="Pitluck S."/>
            <person name="Land M.L."/>
            <person name="Hauser L."/>
            <person name="Chang Y.-J."/>
            <person name="Anderson I.J."/>
            <person name="Johnson E."/>
            <person name="Mulhopadhyay B."/>
            <person name="Kyrpides N."/>
            <person name="Woyke T.J."/>
        </authorList>
    </citation>
    <scope>NUCLEOTIDE SEQUENCE [LARGE SCALE GENOMIC DNA]</scope>
    <source>
        <strain evidence="7 8">6</strain>
    </source>
</reference>
<dbReference type="AlphaFoldDB" id="I5AVK3"/>
<name>I5AVK3_EUBC6</name>
<dbReference type="STRING" id="633697.EubceDRAFT1_2056"/>
<sequence>MKDLLEPERIKEALTAEGYEIRYLPEVDSTNEWAKREAKEKVTDGRVYLADYQSAGKGSRGRAWESPRGTTISMSVVLEPKVTPEKLSMITLVMGMAAADGIREVSGIDTKIKWPNDVVHNGKKLCGILTEMGAGFGYLVVGIGINVNTADFPEELSDKATSLYLETGRYFSRNAVVAAVLNYFRKYYSLFVKDGDLTSLVDRYQSMLANRDQRVRVLDQRNPFEGTALGIDKTGELLVKREDDGQVVKIFAGEVSVRGIYGYV</sequence>
<dbReference type="Gene3D" id="2.30.30.100">
    <property type="match status" value="1"/>
</dbReference>
<dbReference type="InterPro" id="IPR008988">
    <property type="entry name" value="Transcriptional_repressor_C"/>
</dbReference>
<dbReference type="InterPro" id="IPR045864">
    <property type="entry name" value="aa-tRNA-synth_II/BPL/LPL"/>
</dbReference>
<dbReference type="GO" id="GO:0009249">
    <property type="term" value="P:protein lipoylation"/>
    <property type="evidence" value="ECO:0007669"/>
    <property type="project" value="UniProtKB-ARBA"/>
</dbReference>
<dbReference type="InterPro" id="IPR004143">
    <property type="entry name" value="BPL_LPL_catalytic"/>
</dbReference>
<dbReference type="InterPro" id="IPR004408">
    <property type="entry name" value="Biotin_CoA_COase_ligase"/>
</dbReference>
<evidence type="ECO:0000256" key="3">
    <source>
        <dbReference type="ARBA" id="ARBA00022840"/>
    </source>
</evidence>
<dbReference type="HOGENOM" id="CLU_051096_5_2_9"/>
<keyword evidence="2" id="KW-0547">Nucleotide-binding</keyword>
<dbReference type="GO" id="GO:0005524">
    <property type="term" value="F:ATP binding"/>
    <property type="evidence" value="ECO:0007669"/>
    <property type="project" value="UniProtKB-KW"/>
</dbReference>
<dbReference type="PROSITE" id="PS51733">
    <property type="entry name" value="BPL_LPL_CATALYTIC"/>
    <property type="match status" value="1"/>
</dbReference>
<accession>I5AVK3</accession>
<dbReference type="Proteomes" id="UP000005753">
    <property type="component" value="Chromosome"/>
</dbReference>
<dbReference type="eggNOG" id="COG0340">
    <property type="taxonomic scope" value="Bacteria"/>
</dbReference>
<dbReference type="EMBL" id="CM001487">
    <property type="protein sequence ID" value="EIM57826.1"/>
    <property type="molecule type" value="Genomic_DNA"/>
</dbReference>
<proteinExistence type="predicted"/>
<dbReference type="OrthoDB" id="9807064at2"/>
<feature type="domain" description="BPL/LPL catalytic" evidence="6">
    <location>
        <begin position="4"/>
        <end position="192"/>
    </location>
</feature>
<evidence type="ECO:0000256" key="1">
    <source>
        <dbReference type="ARBA" id="ARBA00022598"/>
    </source>
</evidence>
<protein>
    <recommendedName>
        <fullName evidence="5">biotin--[biotin carboxyl-carrier protein] ligase</fullName>
        <ecNumber evidence="5">6.3.4.15</ecNumber>
    </recommendedName>
</protein>
<dbReference type="GO" id="GO:0005737">
    <property type="term" value="C:cytoplasm"/>
    <property type="evidence" value="ECO:0007669"/>
    <property type="project" value="TreeGrafter"/>
</dbReference>
<dbReference type="SUPFAM" id="SSF55681">
    <property type="entry name" value="Class II aaRS and biotin synthetases"/>
    <property type="match status" value="1"/>
</dbReference>
<gene>
    <name evidence="7" type="ORF">EubceDRAFT1_2056</name>
</gene>
<organism evidence="7 8">
    <name type="scientific">Eubacterium cellulosolvens (strain ATCC 43171 / JCM 9499 / 6)</name>
    <name type="common">Cillobacterium cellulosolvens</name>
    <dbReference type="NCBI Taxonomy" id="633697"/>
    <lineage>
        <taxon>Bacteria</taxon>
        <taxon>Bacillati</taxon>
        <taxon>Bacillota</taxon>
        <taxon>Clostridia</taxon>
        <taxon>Eubacteriales</taxon>
        <taxon>Eubacteriaceae</taxon>
        <taxon>Eubacterium</taxon>
    </lineage>
</organism>
<keyword evidence="3" id="KW-0067">ATP-binding</keyword>
<dbReference type="SUPFAM" id="SSF50037">
    <property type="entry name" value="C-terminal domain of transcriptional repressors"/>
    <property type="match status" value="1"/>
</dbReference>
<keyword evidence="4" id="KW-0092">Biotin</keyword>
<evidence type="ECO:0000259" key="6">
    <source>
        <dbReference type="PROSITE" id="PS51733"/>
    </source>
</evidence>
<dbReference type="NCBIfam" id="TIGR00121">
    <property type="entry name" value="birA_ligase"/>
    <property type="match status" value="1"/>
</dbReference>
<dbReference type="Gene3D" id="3.30.930.10">
    <property type="entry name" value="Bira Bifunctional Protein, Domain 2"/>
    <property type="match status" value="1"/>
</dbReference>
<dbReference type="PANTHER" id="PTHR12835:SF5">
    <property type="entry name" value="BIOTIN--PROTEIN LIGASE"/>
    <property type="match status" value="1"/>
</dbReference>
<reference evidence="7 8" key="2">
    <citation type="submission" date="2012-02" db="EMBL/GenBank/DDBJ databases">
        <title>Improved High-Quality Draft sequence of Eubacterium cellulosolvens 6.</title>
        <authorList>
            <consortium name="US DOE Joint Genome Institute"/>
            <person name="Lucas S."/>
            <person name="Han J."/>
            <person name="Lapidus A."/>
            <person name="Cheng J.-F."/>
            <person name="Goodwin L."/>
            <person name="Pitluck S."/>
            <person name="Peters L."/>
            <person name="Mikhailova N."/>
            <person name="Gu W."/>
            <person name="Detter J.C."/>
            <person name="Han C."/>
            <person name="Tapia R."/>
            <person name="Land M."/>
            <person name="Hauser L."/>
            <person name="Kyrpides N."/>
            <person name="Ivanova N."/>
            <person name="Pagani I."/>
            <person name="Johnson E."/>
            <person name="Mukhopadhyay B."/>
            <person name="Anderson I."/>
            <person name="Woyke T."/>
        </authorList>
    </citation>
    <scope>NUCLEOTIDE SEQUENCE [LARGE SCALE GENOMIC DNA]</scope>
    <source>
        <strain evidence="7 8">6</strain>
    </source>
</reference>